<evidence type="ECO:0000256" key="10">
    <source>
        <dbReference type="RuleBase" id="RU362022"/>
    </source>
</evidence>
<comment type="similarity">
    <text evidence="2 10">Belongs to the class VI-like SAM-binding methyltransferase superfamily. Isoprenylcysteine carboxyl methyltransferase family.</text>
</comment>
<keyword evidence="9 10" id="KW-0472">Membrane</keyword>
<sequence length="248" mass="29000">MSNLHNSDGENSYQYNWHAQYDPTKVDLSIVALKSLGLGILISVNFTMMVLSACNIINSSPAITRINGYLIFVSVFYLLEFFSTCLFNNSETDDDSFILNDIDLHIVHVVSILEILGKTWLFPSFIIDFPIIGLCVVFLGQFSRTLAMYTAKESFNHYIQREHMNKHKLVTWGIYRYLRHPSYFGFFWWFIGTQLWLGNLAVLALGLFKLWNFFNYRIKFEEKFLINFFGQDYTDYKSKARTGIPFIE</sequence>
<accession>Q6BJ42</accession>
<dbReference type="RefSeq" id="XP_461779.2">
    <property type="nucleotide sequence ID" value="XM_461779.1"/>
</dbReference>
<reference evidence="11 12" key="1">
    <citation type="journal article" date="2004" name="Nature">
        <title>Genome evolution in yeasts.</title>
        <authorList>
            <consortium name="Genolevures"/>
            <person name="Dujon B."/>
            <person name="Sherman D."/>
            <person name="Fischer G."/>
            <person name="Durrens P."/>
            <person name="Casaregola S."/>
            <person name="Lafontaine I."/>
            <person name="de Montigny J."/>
            <person name="Marck C."/>
            <person name="Neuveglise C."/>
            <person name="Talla E."/>
            <person name="Goffard N."/>
            <person name="Frangeul L."/>
            <person name="Aigle M."/>
            <person name="Anthouard V."/>
            <person name="Babour A."/>
            <person name="Barbe V."/>
            <person name="Barnay S."/>
            <person name="Blanchin S."/>
            <person name="Beckerich J.M."/>
            <person name="Beyne E."/>
            <person name="Bleykasten C."/>
            <person name="Boisrame A."/>
            <person name="Boyer J."/>
            <person name="Cattolico L."/>
            <person name="Confanioleri F."/>
            <person name="de Daruvar A."/>
            <person name="Despons L."/>
            <person name="Fabre E."/>
            <person name="Fairhead C."/>
            <person name="Ferry-Dumazet H."/>
            <person name="Groppi A."/>
            <person name="Hantraye F."/>
            <person name="Hennequin C."/>
            <person name="Jauniaux N."/>
            <person name="Joyet P."/>
            <person name="Kachouri R."/>
            <person name="Kerrest A."/>
            <person name="Koszul R."/>
            <person name="Lemaire M."/>
            <person name="Lesur I."/>
            <person name="Ma L."/>
            <person name="Muller H."/>
            <person name="Nicaud J.M."/>
            <person name="Nikolski M."/>
            <person name="Oztas S."/>
            <person name="Ozier-Kalogeropoulos O."/>
            <person name="Pellenz S."/>
            <person name="Potier S."/>
            <person name="Richard G.F."/>
            <person name="Straub M.L."/>
            <person name="Suleau A."/>
            <person name="Swennene D."/>
            <person name="Tekaia F."/>
            <person name="Wesolowski-Louvel M."/>
            <person name="Westhof E."/>
            <person name="Wirth B."/>
            <person name="Zeniou-Meyer M."/>
            <person name="Zivanovic I."/>
            <person name="Bolotin-Fukuhara M."/>
            <person name="Thierry A."/>
            <person name="Bouchier C."/>
            <person name="Caudron B."/>
            <person name="Scarpelli C."/>
            <person name="Gaillardin C."/>
            <person name="Weissenbach J."/>
            <person name="Wincker P."/>
            <person name="Souciet J.L."/>
        </authorList>
    </citation>
    <scope>NUCLEOTIDE SEQUENCE [LARGE SCALE GENOMIC DNA]</scope>
    <source>
        <strain evidence="12">ATCC 36239 / CBS 767 / BCRC 21394 / JCM 1990 / NBRC 0083 / IGC 2968</strain>
    </source>
</reference>
<keyword evidence="10" id="KW-0256">Endoplasmic reticulum</keyword>
<dbReference type="FunCoup" id="Q6BJ42">
    <property type="interactions" value="505"/>
</dbReference>
<comment type="catalytic activity">
    <reaction evidence="10">
        <text>[protein]-C-terminal S-[(2E,6E)-farnesyl]-L-cysteine + S-adenosyl-L-methionine = [protein]-C-terminal S-[(2E,6E)-farnesyl]-L-cysteine methyl ester + S-adenosyl-L-homocysteine</text>
        <dbReference type="Rhea" id="RHEA:21672"/>
        <dbReference type="Rhea" id="RHEA-COMP:12125"/>
        <dbReference type="Rhea" id="RHEA-COMP:12126"/>
        <dbReference type="ChEBI" id="CHEBI:57856"/>
        <dbReference type="ChEBI" id="CHEBI:59789"/>
        <dbReference type="ChEBI" id="CHEBI:90510"/>
        <dbReference type="ChEBI" id="CHEBI:90511"/>
        <dbReference type="EC" id="2.1.1.100"/>
    </reaction>
</comment>
<dbReference type="GO" id="GO:0005789">
    <property type="term" value="C:endoplasmic reticulum membrane"/>
    <property type="evidence" value="ECO:0007669"/>
    <property type="project" value="UniProtKB-SubCell"/>
</dbReference>
<dbReference type="Proteomes" id="UP000000599">
    <property type="component" value="Chromosome G"/>
</dbReference>
<dbReference type="KEGG" id="dha:DEHA2G05368g"/>
<dbReference type="GO" id="GO:0032259">
    <property type="term" value="P:methylation"/>
    <property type="evidence" value="ECO:0007669"/>
    <property type="project" value="UniProtKB-KW"/>
</dbReference>
<feature type="transmembrane region" description="Helical" evidence="10">
    <location>
        <begin position="186"/>
        <end position="208"/>
    </location>
</feature>
<dbReference type="GO" id="GO:0004671">
    <property type="term" value="F:protein C-terminal S-isoprenylcysteine carboxyl O-methyltransferase activity"/>
    <property type="evidence" value="ECO:0007669"/>
    <property type="project" value="UniProtKB-EC"/>
</dbReference>
<comment type="subcellular location">
    <subcellularLocation>
        <location evidence="10">Endoplasmic reticulum membrane</location>
        <topology evidence="10">Multi-pass membrane protein</topology>
    </subcellularLocation>
    <subcellularLocation>
        <location evidence="1">Membrane</location>
        <topology evidence="1">Multi-pass membrane protein</topology>
    </subcellularLocation>
</comment>
<dbReference type="OrthoDB" id="422086at2759"/>
<evidence type="ECO:0000256" key="1">
    <source>
        <dbReference type="ARBA" id="ARBA00004141"/>
    </source>
</evidence>
<dbReference type="VEuPathDB" id="FungiDB:DEHA2G05368g"/>
<dbReference type="PANTHER" id="PTHR12714:SF9">
    <property type="entry name" value="PROTEIN-S-ISOPRENYLCYSTEINE O-METHYLTRANSFERASE"/>
    <property type="match status" value="1"/>
</dbReference>
<dbReference type="Pfam" id="PF04140">
    <property type="entry name" value="ICMT"/>
    <property type="match status" value="1"/>
</dbReference>
<evidence type="ECO:0000256" key="4">
    <source>
        <dbReference type="ARBA" id="ARBA00022603"/>
    </source>
</evidence>
<evidence type="ECO:0000313" key="11">
    <source>
        <dbReference type="EMBL" id="CAG90238.2"/>
    </source>
</evidence>
<evidence type="ECO:0000256" key="9">
    <source>
        <dbReference type="ARBA" id="ARBA00023136"/>
    </source>
</evidence>
<dbReference type="HOGENOM" id="CLU_065200_0_2_1"/>
<dbReference type="PROSITE" id="PS51564">
    <property type="entry name" value="SAM_ICMT"/>
    <property type="match status" value="1"/>
</dbReference>
<organism evidence="11 12">
    <name type="scientific">Debaryomyces hansenii (strain ATCC 36239 / CBS 767 / BCRC 21394 / JCM 1990 / NBRC 0083 / IGC 2968)</name>
    <name type="common">Yeast</name>
    <name type="synonym">Torulaspora hansenii</name>
    <dbReference type="NCBI Taxonomy" id="284592"/>
    <lineage>
        <taxon>Eukaryota</taxon>
        <taxon>Fungi</taxon>
        <taxon>Dikarya</taxon>
        <taxon>Ascomycota</taxon>
        <taxon>Saccharomycotina</taxon>
        <taxon>Pichiomycetes</taxon>
        <taxon>Debaryomycetaceae</taxon>
        <taxon>Debaryomyces</taxon>
    </lineage>
</organism>
<evidence type="ECO:0000256" key="2">
    <source>
        <dbReference type="ARBA" id="ARBA00009140"/>
    </source>
</evidence>
<dbReference type="EMBL" id="CR382139">
    <property type="protein sequence ID" value="CAG90238.2"/>
    <property type="molecule type" value="Genomic_DNA"/>
</dbReference>
<proteinExistence type="inferred from homology"/>
<dbReference type="InterPro" id="IPR007269">
    <property type="entry name" value="ICMT_MeTrfase"/>
</dbReference>
<dbReference type="InParanoid" id="Q6BJ42"/>
<dbReference type="PANTHER" id="PTHR12714">
    <property type="entry name" value="PROTEIN-S ISOPRENYLCYSTEINE O-METHYLTRANSFERASE"/>
    <property type="match status" value="1"/>
</dbReference>
<keyword evidence="12" id="KW-1185">Reference proteome</keyword>
<dbReference type="Gene3D" id="1.20.120.1630">
    <property type="match status" value="1"/>
</dbReference>
<evidence type="ECO:0000256" key="5">
    <source>
        <dbReference type="ARBA" id="ARBA00022679"/>
    </source>
</evidence>
<evidence type="ECO:0000256" key="8">
    <source>
        <dbReference type="ARBA" id="ARBA00022989"/>
    </source>
</evidence>
<dbReference type="InterPro" id="IPR025770">
    <property type="entry name" value="PPMT_MeTrfase"/>
</dbReference>
<dbReference type="OMA" id="IKREEAY"/>
<keyword evidence="8 10" id="KW-1133">Transmembrane helix</keyword>
<feature type="transmembrane region" description="Helical" evidence="10">
    <location>
        <begin position="69"/>
        <end position="89"/>
    </location>
</feature>
<dbReference type="eggNOG" id="KOG2628">
    <property type="taxonomic scope" value="Eukaryota"/>
</dbReference>
<keyword evidence="6 10" id="KW-0949">S-adenosyl-L-methionine</keyword>
<keyword evidence="4 10" id="KW-0489">Methyltransferase</keyword>
<keyword evidence="7 10" id="KW-0812">Transmembrane</keyword>
<keyword evidence="5" id="KW-0808">Transferase</keyword>
<dbReference type="GeneID" id="2904656"/>
<dbReference type="EC" id="2.1.1.100" evidence="3 10"/>
<feature type="transmembrane region" description="Helical" evidence="10">
    <location>
        <begin position="120"/>
        <end position="139"/>
    </location>
</feature>
<feature type="transmembrane region" description="Helical" evidence="10">
    <location>
        <begin position="36"/>
        <end position="57"/>
    </location>
</feature>
<name>Q6BJ42_DEBHA</name>
<evidence type="ECO:0000313" key="12">
    <source>
        <dbReference type="Proteomes" id="UP000000599"/>
    </source>
</evidence>
<evidence type="ECO:0000256" key="3">
    <source>
        <dbReference type="ARBA" id="ARBA00012151"/>
    </source>
</evidence>
<gene>
    <name evidence="11" type="ordered locus">DEHA2G05368g</name>
</gene>
<protein>
    <recommendedName>
        <fullName evidence="3 10">Protein-S-isoprenylcysteine O-methyltransferase</fullName>
        <ecNumber evidence="3 10">2.1.1.100</ecNumber>
    </recommendedName>
</protein>
<dbReference type="STRING" id="284592.Q6BJ42"/>
<evidence type="ECO:0000256" key="7">
    <source>
        <dbReference type="ARBA" id="ARBA00022692"/>
    </source>
</evidence>
<evidence type="ECO:0000256" key="6">
    <source>
        <dbReference type="ARBA" id="ARBA00022691"/>
    </source>
</evidence>
<dbReference type="AlphaFoldDB" id="Q6BJ42"/>